<dbReference type="GO" id="GO:0004402">
    <property type="term" value="F:histone acetyltransferase activity"/>
    <property type="evidence" value="ECO:0007669"/>
    <property type="project" value="TreeGrafter"/>
</dbReference>
<comment type="caution">
    <text evidence="3">The sequence shown here is derived from an EMBL/GenBank/DDBJ whole genome shotgun (WGS) entry which is preliminary data.</text>
</comment>
<dbReference type="Proteomes" id="UP000789739">
    <property type="component" value="Unassembled WGS sequence"/>
</dbReference>
<name>A0A9N8W6T5_9GLOM</name>
<feature type="compositionally biased region" description="Basic and acidic residues" evidence="1">
    <location>
        <begin position="216"/>
        <end position="230"/>
    </location>
</feature>
<evidence type="ECO:0000259" key="2">
    <source>
        <dbReference type="SMART" id="SM01300"/>
    </source>
</evidence>
<dbReference type="PANTHER" id="PTHR38422">
    <property type="entry name" value="SOMETHING ABOUT SILENCING PROTEIN 4"/>
    <property type="match status" value="1"/>
</dbReference>
<dbReference type="GO" id="GO:0000123">
    <property type="term" value="C:histone acetyltransferase complex"/>
    <property type="evidence" value="ECO:0007669"/>
    <property type="project" value="UniProtKB-ARBA"/>
</dbReference>
<dbReference type="EMBL" id="CAJVPI010000082">
    <property type="protein sequence ID" value="CAG8475702.1"/>
    <property type="molecule type" value="Genomic_DNA"/>
</dbReference>
<feature type="compositionally biased region" description="Basic and acidic residues" evidence="1">
    <location>
        <begin position="239"/>
        <end position="274"/>
    </location>
</feature>
<evidence type="ECO:0000256" key="1">
    <source>
        <dbReference type="SAM" id="MobiDB-lite"/>
    </source>
</evidence>
<sequence length="387" mass="44243">MSLRILPRRKCGALATALCSPIEESAMKNDTRRRTVNGKSIIAITDDDQILSTCITIDEEGLAVEDEYPLQLTIESEEIQVPSFKLFEEDVGSGLRSKAQEASLIYEDLSDAAYEKRHRKHELAEKKLKNRERERLKYERYHQKLAVEQLRNLDSNRLISGAALRNNSLSADDKEYLRRKMLKDAESLLKKYDAFGFGEKKKKGYEPVNNNAAEEAMAKHRSEEVEESKTTRQRKSRKREADKSEDITLKSELHEHSNTRTDRNTTSRSKEKTSRTSKSKRRTSSKEAAVSSPHSPAVPASELTTFLKPDTAMPTGSRKSQRSSLAFGMKVPHVLGLRKEFSLPDDEYSDMMKRRLARYEVSHSRNKSKSHNHLVIMQISKKSFLPP</sequence>
<gene>
    <name evidence="3" type="ORF">PBRASI_LOCUS1312</name>
</gene>
<dbReference type="Pfam" id="PF15460">
    <property type="entry name" value="SAS4"/>
    <property type="match status" value="1"/>
</dbReference>
<feature type="region of interest" description="Disordered" evidence="1">
    <location>
        <begin position="215"/>
        <end position="323"/>
    </location>
</feature>
<dbReference type="OrthoDB" id="2555515at2759"/>
<dbReference type="SMART" id="SM01300">
    <property type="entry name" value="PEHE"/>
    <property type="match status" value="1"/>
</dbReference>
<evidence type="ECO:0000313" key="4">
    <source>
        <dbReference type="Proteomes" id="UP000789739"/>
    </source>
</evidence>
<dbReference type="InterPro" id="IPR038988">
    <property type="entry name" value="Sas4"/>
</dbReference>
<organism evidence="3 4">
    <name type="scientific">Paraglomus brasilianum</name>
    <dbReference type="NCBI Taxonomy" id="144538"/>
    <lineage>
        <taxon>Eukaryota</taxon>
        <taxon>Fungi</taxon>
        <taxon>Fungi incertae sedis</taxon>
        <taxon>Mucoromycota</taxon>
        <taxon>Glomeromycotina</taxon>
        <taxon>Glomeromycetes</taxon>
        <taxon>Paraglomerales</taxon>
        <taxon>Paraglomeraceae</taxon>
        <taxon>Paraglomus</taxon>
    </lineage>
</organism>
<dbReference type="Gene3D" id="6.10.250.2000">
    <property type="match status" value="1"/>
</dbReference>
<evidence type="ECO:0000313" key="3">
    <source>
        <dbReference type="EMBL" id="CAG8475702.1"/>
    </source>
</evidence>
<dbReference type="InterPro" id="IPR029184">
    <property type="entry name" value="Sas4_dom"/>
</dbReference>
<dbReference type="AlphaFoldDB" id="A0A9N8W6T5"/>
<feature type="compositionally biased region" description="Low complexity" evidence="1">
    <location>
        <begin position="286"/>
        <end position="301"/>
    </location>
</feature>
<keyword evidence="4" id="KW-1185">Reference proteome</keyword>
<feature type="domain" description="PEHE" evidence="2">
    <location>
        <begin position="79"/>
        <end position="192"/>
    </location>
</feature>
<dbReference type="InterPro" id="IPR029332">
    <property type="entry name" value="PEHE_dom"/>
</dbReference>
<reference evidence="3" key="1">
    <citation type="submission" date="2021-06" db="EMBL/GenBank/DDBJ databases">
        <authorList>
            <person name="Kallberg Y."/>
            <person name="Tangrot J."/>
            <person name="Rosling A."/>
        </authorList>
    </citation>
    <scope>NUCLEOTIDE SEQUENCE</scope>
    <source>
        <strain evidence="3">BR232B</strain>
    </source>
</reference>
<dbReference type="PANTHER" id="PTHR38422:SF1">
    <property type="entry name" value="SOMETHING ABOUT SILENCING PROTEIN 4"/>
    <property type="match status" value="1"/>
</dbReference>
<dbReference type="GO" id="GO:0033255">
    <property type="term" value="C:SAS acetyltransferase complex"/>
    <property type="evidence" value="ECO:0007669"/>
    <property type="project" value="InterPro"/>
</dbReference>
<proteinExistence type="predicted"/>
<accession>A0A9N8W6T5</accession>
<protein>
    <submittedName>
        <fullName evidence="3">8884_t:CDS:1</fullName>
    </submittedName>
</protein>